<evidence type="ECO:0000313" key="3">
    <source>
        <dbReference type="Proteomes" id="UP001156881"/>
    </source>
</evidence>
<protein>
    <recommendedName>
        <fullName evidence="4">DUF3618 domain-containing protein</fullName>
    </recommendedName>
</protein>
<evidence type="ECO:0000313" key="2">
    <source>
        <dbReference type="EMBL" id="GLS45132.1"/>
    </source>
</evidence>
<feature type="compositionally biased region" description="Basic and acidic residues" evidence="1">
    <location>
        <begin position="102"/>
        <end position="116"/>
    </location>
</feature>
<name>A0ABQ6D487_9HYPH</name>
<organism evidence="2 3">
    <name type="scientific">Methylobacterium brachythecii</name>
    <dbReference type="NCBI Taxonomy" id="1176177"/>
    <lineage>
        <taxon>Bacteria</taxon>
        <taxon>Pseudomonadati</taxon>
        <taxon>Pseudomonadota</taxon>
        <taxon>Alphaproteobacteria</taxon>
        <taxon>Hyphomicrobiales</taxon>
        <taxon>Methylobacteriaceae</taxon>
        <taxon>Methylobacterium</taxon>
    </lineage>
</organism>
<evidence type="ECO:0008006" key="4">
    <source>
        <dbReference type="Google" id="ProtNLM"/>
    </source>
</evidence>
<reference evidence="3" key="1">
    <citation type="journal article" date="2019" name="Int. J. Syst. Evol. Microbiol.">
        <title>The Global Catalogue of Microorganisms (GCM) 10K type strain sequencing project: providing services to taxonomists for standard genome sequencing and annotation.</title>
        <authorList>
            <consortium name="The Broad Institute Genomics Platform"/>
            <consortium name="The Broad Institute Genome Sequencing Center for Infectious Disease"/>
            <person name="Wu L."/>
            <person name="Ma J."/>
        </authorList>
    </citation>
    <scope>NUCLEOTIDE SEQUENCE [LARGE SCALE GENOMIC DNA]</scope>
    <source>
        <strain evidence="3">NBRC 107710</strain>
    </source>
</reference>
<feature type="region of interest" description="Disordered" evidence="1">
    <location>
        <begin position="91"/>
        <end position="116"/>
    </location>
</feature>
<accession>A0ABQ6D487</accession>
<sequence>MSKSGEKLEREVEASRDRLEGTLSDLQSRLNLSSLRRGILSAQASRGNLSSTFDNLARTLREDPVPVLLIGAGLAFLASDVLKVRGDRRRPRITAEVDPLETSDRHVAGNHPDRLN</sequence>
<evidence type="ECO:0000256" key="1">
    <source>
        <dbReference type="SAM" id="MobiDB-lite"/>
    </source>
</evidence>
<dbReference type="Proteomes" id="UP001156881">
    <property type="component" value="Unassembled WGS sequence"/>
</dbReference>
<comment type="caution">
    <text evidence="2">The sequence shown here is derived from an EMBL/GenBank/DDBJ whole genome shotgun (WGS) entry which is preliminary data.</text>
</comment>
<proteinExistence type="predicted"/>
<gene>
    <name evidence="2" type="ORF">GCM10007884_31210</name>
</gene>
<dbReference type="EMBL" id="BSPG01000018">
    <property type="protein sequence ID" value="GLS45132.1"/>
    <property type="molecule type" value="Genomic_DNA"/>
</dbReference>
<keyword evidence="3" id="KW-1185">Reference proteome</keyword>